<protein>
    <submittedName>
        <fullName evidence="3">Diguanylate cyclase (GGDEF)-like protein</fullName>
    </submittedName>
</protein>
<dbReference type="OrthoDB" id="8526884at2"/>
<dbReference type="InterPro" id="IPR052163">
    <property type="entry name" value="DGC-Regulatory_Protein"/>
</dbReference>
<dbReference type="SMART" id="SM00267">
    <property type="entry name" value="GGDEF"/>
    <property type="match status" value="1"/>
</dbReference>
<dbReference type="SUPFAM" id="SSF55073">
    <property type="entry name" value="Nucleotide cyclase"/>
    <property type="match status" value="1"/>
</dbReference>
<dbReference type="NCBIfam" id="TIGR00254">
    <property type="entry name" value="GGDEF"/>
    <property type="match status" value="1"/>
</dbReference>
<keyword evidence="4" id="KW-1185">Reference proteome</keyword>
<gene>
    <name evidence="3" type="ORF">FHX34_107172</name>
</gene>
<keyword evidence="1" id="KW-1133">Transmembrane helix</keyword>
<feature type="transmembrane region" description="Helical" evidence="1">
    <location>
        <begin position="105"/>
        <end position="127"/>
    </location>
</feature>
<dbReference type="RefSeq" id="WP_122976592.1">
    <property type="nucleotide sequence ID" value="NZ_BOMX01000126.1"/>
</dbReference>
<sequence>MERIGAVRRVDGGLVLLGAVAVVVLACCAVGDAAWLGRVVWPVVTAGFAGFAVISWRVARTTSSRGVRRLWGTCVLAGAGFVLAGLIQFAAAIRDARAPGVVLGTGAYATALSAGTAAVLVGLLSGPPAVASGQARIRYRLDVTTVMVAASAVSLYAIDLTAGDQAGQSQVQWIAALVTGPAPLFLEVLAMIKLLMGGNPPFAPVTGWVCGVAAGCQGVLLGLPDGWALAHAGAVLSLEVVGALLLAAGARLQLLHAGAPDAPARERGLRYSLTPYLAIVATFALLVVELLRHGLTAHAWILLVGMFVCGVLVGLRQLAAFRQIADLSERLRELAYHDRLTGLANRALFMDRLTVAATPTVFLIDLDGFKPVNDRYGHAAGDELLTEVGRRLRGCARGTDVVARLGGDEFAVLVEDPDPRRRAELAAALAEALHAEVPIGDAVVPLRASIGAATAGPAWDPDLLLHEADMAMYARKAGTRPARDPAAPLPRSA</sequence>
<dbReference type="InterPro" id="IPR029787">
    <property type="entry name" value="Nucleotide_cyclase"/>
</dbReference>
<evidence type="ECO:0000256" key="1">
    <source>
        <dbReference type="SAM" id="Phobius"/>
    </source>
</evidence>
<evidence type="ECO:0000313" key="4">
    <source>
        <dbReference type="Proteomes" id="UP000320239"/>
    </source>
</evidence>
<dbReference type="PROSITE" id="PS51257">
    <property type="entry name" value="PROKAR_LIPOPROTEIN"/>
    <property type="match status" value="1"/>
</dbReference>
<dbReference type="AlphaFoldDB" id="A0A561VGF5"/>
<feature type="transmembrane region" description="Helical" evidence="1">
    <location>
        <begin position="170"/>
        <end position="190"/>
    </location>
</feature>
<dbReference type="PANTHER" id="PTHR46663">
    <property type="entry name" value="DIGUANYLATE CYCLASE DGCT-RELATED"/>
    <property type="match status" value="1"/>
</dbReference>
<feature type="transmembrane region" description="Helical" evidence="1">
    <location>
        <begin position="273"/>
        <end position="291"/>
    </location>
</feature>
<dbReference type="Pfam" id="PF00990">
    <property type="entry name" value="GGDEF"/>
    <property type="match status" value="1"/>
</dbReference>
<comment type="caution">
    <text evidence="3">The sequence shown here is derived from an EMBL/GenBank/DDBJ whole genome shotgun (WGS) entry which is preliminary data.</text>
</comment>
<organism evidence="3 4">
    <name type="scientific">Actinoplanes teichomyceticus</name>
    <dbReference type="NCBI Taxonomy" id="1867"/>
    <lineage>
        <taxon>Bacteria</taxon>
        <taxon>Bacillati</taxon>
        <taxon>Actinomycetota</taxon>
        <taxon>Actinomycetes</taxon>
        <taxon>Micromonosporales</taxon>
        <taxon>Micromonosporaceae</taxon>
        <taxon>Actinoplanes</taxon>
    </lineage>
</organism>
<dbReference type="InterPro" id="IPR000160">
    <property type="entry name" value="GGDEF_dom"/>
</dbReference>
<feature type="domain" description="GGDEF" evidence="2">
    <location>
        <begin position="357"/>
        <end position="491"/>
    </location>
</feature>
<keyword evidence="1" id="KW-0472">Membrane</keyword>
<feature type="transmembrane region" description="Helical" evidence="1">
    <location>
        <begin position="202"/>
        <end position="223"/>
    </location>
</feature>
<accession>A0A561VGF5</accession>
<name>A0A561VGF5_ACTTI</name>
<feature type="transmembrane region" description="Helical" evidence="1">
    <location>
        <begin position="39"/>
        <end position="58"/>
    </location>
</feature>
<feature type="transmembrane region" description="Helical" evidence="1">
    <location>
        <begin position="12"/>
        <end position="33"/>
    </location>
</feature>
<evidence type="ECO:0000259" key="2">
    <source>
        <dbReference type="PROSITE" id="PS50887"/>
    </source>
</evidence>
<reference evidence="3 4" key="1">
    <citation type="submission" date="2019-06" db="EMBL/GenBank/DDBJ databases">
        <title>Sequencing the genomes of 1000 actinobacteria strains.</title>
        <authorList>
            <person name="Klenk H.-P."/>
        </authorList>
    </citation>
    <scope>NUCLEOTIDE SEQUENCE [LARGE SCALE GENOMIC DNA]</scope>
    <source>
        <strain evidence="3 4">DSM 43866</strain>
    </source>
</reference>
<dbReference type="PANTHER" id="PTHR46663:SF2">
    <property type="entry name" value="GGDEF DOMAIN-CONTAINING PROTEIN"/>
    <property type="match status" value="1"/>
</dbReference>
<feature type="transmembrane region" description="Helical" evidence="1">
    <location>
        <begin position="139"/>
        <end position="158"/>
    </location>
</feature>
<feature type="transmembrane region" description="Helical" evidence="1">
    <location>
        <begin position="229"/>
        <end position="252"/>
    </location>
</feature>
<dbReference type="InterPro" id="IPR043128">
    <property type="entry name" value="Rev_trsase/Diguanyl_cyclase"/>
</dbReference>
<dbReference type="Proteomes" id="UP000320239">
    <property type="component" value="Unassembled WGS sequence"/>
</dbReference>
<dbReference type="PROSITE" id="PS50887">
    <property type="entry name" value="GGDEF"/>
    <property type="match status" value="1"/>
</dbReference>
<evidence type="ECO:0000313" key="3">
    <source>
        <dbReference type="EMBL" id="TWG10678.1"/>
    </source>
</evidence>
<dbReference type="EMBL" id="VIWY01000007">
    <property type="protein sequence ID" value="TWG10678.1"/>
    <property type="molecule type" value="Genomic_DNA"/>
</dbReference>
<feature type="transmembrane region" description="Helical" evidence="1">
    <location>
        <begin position="70"/>
        <end position="93"/>
    </location>
</feature>
<dbReference type="Gene3D" id="3.30.70.270">
    <property type="match status" value="1"/>
</dbReference>
<dbReference type="CDD" id="cd01949">
    <property type="entry name" value="GGDEF"/>
    <property type="match status" value="1"/>
</dbReference>
<keyword evidence="1" id="KW-0812">Transmembrane</keyword>
<proteinExistence type="predicted"/>
<feature type="transmembrane region" description="Helical" evidence="1">
    <location>
        <begin position="297"/>
        <end position="315"/>
    </location>
</feature>